<comment type="catalytic activity">
    <reaction evidence="1">
        <text>an N-(ADP-alpha-D-ribosyl)-thymidine in DNA + H2O = a thymidine in DNA + ADP-D-ribose</text>
        <dbReference type="Rhea" id="RHEA:71655"/>
        <dbReference type="Rhea" id="RHEA-COMP:13556"/>
        <dbReference type="Rhea" id="RHEA-COMP:18051"/>
        <dbReference type="ChEBI" id="CHEBI:15377"/>
        <dbReference type="ChEBI" id="CHEBI:57967"/>
        <dbReference type="ChEBI" id="CHEBI:137386"/>
        <dbReference type="ChEBI" id="CHEBI:191199"/>
    </reaction>
    <physiologicalReaction direction="left-to-right" evidence="1">
        <dbReference type="Rhea" id="RHEA:71656"/>
    </physiologicalReaction>
</comment>
<dbReference type="SUPFAM" id="SSF52949">
    <property type="entry name" value="Macro domain-like"/>
    <property type="match status" value="1"/>
</dbReference>
<dbReference type="PANTHER" id="PTHR12521:SF0">
    <property type="entry name" value="ADP-RIBOSE GLYCOHYDROLASE OARD1"/>
    <property type="match status" value="1"/>
</dbReference>
<name>A0A841Z0A0_9LIST</name>
<dbReference type="CDD" id="cd02901">
    <property type="entry name" value="Macro_Poa1p-like"/>
    <property type="match status" value="1"/>
</dbReference>
<evidence type="ECO:0000313" key="3">
    <source>
        <dbReference type="EMBL" id="MBC1458293.1"/>
    </source>
</evidence>
<proteinExistence type="predicted"/>
<dbReference type="InterPro" id="IPR050892">
    <property type="entry name" value="ADP-ribose_metab_enzymes"/>
</dbReference>
<evidence type="ECO:0000313" key="4">
    <source>
        <dbReference type="Proteomes" id="UP000569903"/>
    </source>
</evidence>
<dbReference type="SMART" id="SM00506">
    <property type="entry name" value="A1pp"/>
    <property type="match status" value="1"/>
</dbReference>
<evidence type="ECO:0000256" key="1">
    <source>
        <dbReference type="ARBA" id="ARBA00035885"/>
    </source>
</evidence>
<comment type="caution">
    <text evidence="3">The sequence shown here is derived from an EMBL/GenBank/DDBJ whole genome shotgun (WGS) entry which is preliminary data.</text>
</comment>
<dbReference type="PANTHER" id="PTHR12521">
    <property type="entry name" value="PROTEIN C6ORF130"/>
    <property type="match status" value="1"/>
</dbReference>
<dbReference type="GO" id="GO:0140291">
    <property type="term" value="P:peptidyl-glutamate ADP-deribosylation"/>
    <property type="evidence" value="ECO:0007669"/>
    <property type="project" value="TreeGrafter"/>
</dbReference>
<dbReference type="InterPro" id="IPR002589">
    <property type="entry name" value="Macro_dom"/>
</dbReference>
<organism evidence="3 4">
    <name type="scientific">Listeria newyorkensis</name>
    <dbReference type="NCBI Taxonomy" id="1497681"/>
    <lineage>
        <taxon>Bacteria</taxon>
        <taxon>Bacillati</taxon>
        <taxon>Bacillota</taxon>
        <taxon>Bacilli</taxon>
        <taxon>Bacillales</taxon>
        <taxon>Listeriaceae</taxon>
        <taxon>Listeria</taxon>
    </lineage>
</organism>
<dbReference type="Pfam" id="PF01661">
    <property type="entry name" value="Macro"/>
    <property type="match status" value="1"/>
</dbReference>
<evidence type="ECO:0000259" key="2">
    <source>
        <dbReference type="PROSITE" id="PS51154"/>
    </source>
</evidence>
<dbReference type="EMBL" id="JAARQN010000010">
    <property type="protein sequence ID" value="MBC1458293.1"/>
    <property type="molecule type" value="Genomic_DNA"/>
</dbReference>
<gene>
    <name evidence="3" type="ORF">HB850_11070</name>
</gene>
<dbReference type="Gene3D" id="3.40.220.10">
    <property type="entry name" value="Leucine Aminopeptidase, subunit E, domain 1"/>
    <property type="match status" value="1"/>
</dbReference>
<dbReference type="Proteomes" id="UP000569903">
    <property type="component" value="Unassembled WGS sequence"/>
</dbReference>
<feature type="domain" description="Macro" evidence="2">
    <location>
        <begin position="1"/>
        <end position="159"/>
    </location>
</feature>
<accession>A0A841Z0A0</accession>
<dbReference type="InterPro" id="IPR043472">
    <property type="entry name" value="Macro_dom-like"/>
</dbReference>
<dbReference type="PROSITE" id="PS51154">
    <property type="entry name" value="MACRO"/>
    <property type="match status" value="1"/>
</dbReference>
<protein>
    <submittedName>
        <fullName evidence="3">Macro domain-containing protein</fullName>
    </submittedName>
</protein>
<dbReference type="AlphaFoldDB" id="A0A841Z0A0"/>
<dbReference type="RefSeq" id="WP_185389478.1">
    <property type="nucleotide sequence ID" value="NZ_JAARQN010000010.1"/>
</dbReference>
<sequence>MIKYVTGNIFDSAASALVNTVNCEGYLGKGLAYQFKKKFPVMESEYKDLCKSGELIPGKLHFFYGEDKIVINFPTKNKWRQKSKIEYIQEGLETLKKEIVARGINSIAIPPLGSGNGGLDWNNVKVVITDKLSSLSDDILIEVYEPSESVKENSMEPQSSYNTIFILETAVKINSFNYAKLKIAMELSTILSNNRFNGVNLDAEIKRIRALKEYYNIDDNKQLLLLIKNKLISNSIQTSQAKNDQLISEVSRLVNKFDNNTLQTMVIELHRVSSRYSESSNDLDKEVINMLVDEGVLSYNVFYERVINYL</sequence>
<reference evidence="3 4" key="1">
    <citation type="submission" date="2020-03" db="EMBL/GenBank/DDBJ databases">
        <title>Soil Listeria distribution.</title>
        <authorList>
            <person name="Liao J."/>
            <person name="Wiedmann M."/>
        </authorList>
    </citation>
    <scope>NUCLEOTIDE SEQUENCE [LARGE SCALE GENOMIC DNA]</scope>
    <source>
        <strain evidence="3 4">FSL L7-1614</strain>
    </source>
</reference>